<organism evidence="1 2">
    <name type="scientific">Streblomastix strix</name>
    <dbReference type="NCBI Taxonomy" id="222440"/>
    <lineage>
        <taxon>Eukaryota</taxon>
        <taxon>Metamonada</taxon>
        <taxon>Preaxostyla</taxon>
        <taxon>Oxymonadida</taxon>
        <taxon>Streblomastigidae</taxon>
        <taxon>Streblomastix</taxon>
    </lineage>
</organism>
<comment type="caution">
    <text evidence="1">The sequence shown here is derived from an EMBL/GenBank/DDBJ whole genome shotgun (WGS) entry which is preliminary data.</text>
</comment>
<protein>
    <submittedName>
        <fullName evidence="1">Uncharacterized protein</fullName>
    </submittedName>
</protein>
<proteinExistence type="predicted"/>
<sequence>MSLSEIKQIQFDTYNMLDEYKTRPLTPKSIFLINANQYIVGAVGSGKTTLMSKLIVQYKHIINPYILYFSNLGPDESMSLNMSDKNIAINNITYDDAMIFLPQFDEIKYKVKEIYTYWKLKQMNIKYNSDYIKQSKQNMIDANELKKNESYQQFATRMKEQFKTYCIETINEYSQLTKLMQYTIPPLVQHVSYEKRLKIIDTEEIDEDGVSIIKTLKLPILQNARLLSSLMIFDDIGSNTDIQRYTSQLARTITHLVSDSRHSKNTIFFIAYRPSYLFKTARILCHVIVIGTGISDNDIKQIYDENHINTLTEEELIILYNTLRQYELIIINKYENRFELLRKDL</sequence>
<dbReference type="AlphaFoldDB" id="A0A5J4V6R3"/>
<dbReference type="SUPFAM" id="SSF52540">
    <property type="entry name" value="P-loop containing nucleoside triphosphate hydrolases"/>
    <property type="match status" value="1"/>
</dbReference>
<dbReference type="InterPro" id="IPR027417">
    <property type="entry name" value="P-loop_NTPase"/>
</dbReference>
<accession>A0A5J4V6R3</accession>
<gene>
    <name evidence="1" type="ORF">EZS28_026329</name>
</gene>
<dbReference type="Proteomes" id="UP000324800">
    <property type="component" value="Unassembled WGS sequence"/>
</dbReference>
<evidence type="ECO:0000313" key="2">
    <source>
        <dbReference type="Proteomes" id="UP000324800"/>
    </source>
</evidence>
<dbReference type="EMBL" id="SNRW01009345">
    <property type="protein sequence ID" value="KAA6378142.1"/>
    <property type="molecule type" value="Genomic_DNA"/>
</dbReference>
<reference evidence="1 2" key="1">
    <citation type="submission" date="2019-03" db="EMBL/GenBank/DDBJ databases">
        <title>Single cell metagenomics reveals metabolic interactions within the superorganism composed of flagellate Streblomastix strix and complex community of Bacteroidetes bacteria on its surface.</title>
        <authorList>
            <person name="Treitli S.C."/>
            <person name="Kolisko M."/>
            <person name="Husnik F."/>
            <person name="Keeling P."/>
            <person name="Hampl V."/>
        </authorList>
    </citation>
    <scope>NUCLEOTIDE SEQUENCE [LARGE SCALE GENOMIC DNA]</scope>
    <source>
        <strain evidence="1">ST1C</strain>
    </source>
</reference>
<evidence type="ECO:0000313" key="1">
    <source>
        <dbReference type="EMBL" id="KAA6378142.1"/>
    </source>
</evidence>
<name>A0A5J4V6R3_9EUKA</name>